<accession>A0A157SFG6</accession>
<dbReference type="AlphaFoldDB" id="A0A157SFG6"/>
<dbReference type="RefSeq" id="WP_066127064.1">
    <property type="nucleotide sequence ID" value="NZ_FKIF01000006.1"/>
</dbReference>
<dbReference type="PANTHER" id="PTHR30441">
    <property type="entry name" value="DUF748 DOMAIN-CONTAINING PROTEIN"/>
    <property type="match status" value="1"/>
</dbReference>
<dbReference type="PANTHER" id="PTHR30441:SF8">
    <property type="entry name" value="DUF748 DOMAIN-CONTAINING PROTEIN"/>
    <property type="match status" value="1"/>
</dbReference>
<evidence type="ECO:0000313" key="2">
    <source>
        <dbReference type="Proteomes" id="UP000076848"/>
    </source>
</evidence>
<evidence type="ECO:0000313" key="1">
    <source>
        <dbReference type="EMBL" id="SAI69212.1"/>
    </source>
</evidence>
<dbReference type="InterPro" id="IPR036737">
    <property type="entry name" value="OmpA-like_sf"/>
</dbReference>
<dbReference type="GO" id="GO:0005886">
    <property type="term" value="C:plasma membrane"/>
    <property type="evidence" value="ECO:0007669"/>
    <property type="project" value="TreeGrafter"/>
</dbReference>
<sequence>MPLRMPGAGFGRRIATVILVLALAMLALLGLSAWLVPYVVRGALTDDVSAMLGRQISVGHIGFNPFTLTLRAHELSIAQPGAAPLLEVVELDVSASWASLVRAAPVVDRVRVSQPKLTLVREDAARFNFSDIPQRLAEQAAARPPSPPDGGLPRFSLSNVVLEGGAISLDDRVTGRRQVIDDLRIGLPFISTFRHATEIDVLPRVHLRINGSVFELGGTARPFDTTPSYSLNLKFDGLDLEKWADVWPVKLPVKLEKGLLDSNLQVLFEQPADTAPRIRVQGEAGVRGLDLREAGGAPLLAWQSLRVQGIAFEPLAGTLDMHLVQLARAQALVQRDANRQLNWSRVVNALAHVGAPASGARPAEPPPWKIHVAGIGLTDAAVRVRDEPTGLDYPLDGLSVAIEEVAFPQAAGQPMRVWAYMDNPADGSRLRLATPVTLQPLALDADLTVERLSLAPFAGLVRGQSPVQLLDGRLGAQARVMLAGTQVSAQDLKVELANLSLRDEGVTPSIPIALGSLALTADHVALGSRPTAFTLKATGLQGGASLALRGTLVPQPLSVKTSVDLAGLDLTPFAPYAASSLNATVRSVSVAARGQAEFAAANGATPMRAAWRGALDVNDLNLEDRVNQADFLNWKHLGLSGMDLSLAGERIGANLGDVVLEDFYGNVLLNAEGRLNVLDLVAEPGQAAGSITQDTQTRARGPAAAPAARQARALPDIAVASVTLKRGRMTFNDRFVKPNYSAELSRIEGTVSGVSSTRPAPARVNVGGRVYGSAPFSVSGSVQPFEKFLSLDLKAAAKGVDLPRFTTYSAKYVGYPIKRGKLSLDVHYQIRNRELQASNRLVLNQLTFGDKTDSADAIQLPVLLAVALLKDSQGNIDLDLPVSGSLDDPRFSVGGLVWRVVSNLLGKAIASPFRLLASAFGGGGEELSFIAFEPGSAELAGDARQRIDTLAKALNDRPALKLDVTGRADPATDESALRHAWLEAQMRQAKLRDTASRTRTPDAASVRLSAEDRTRYLEKVYDATDLKDKPRNFIGLSKSIPAAQMETMLLDAAPIGPQALRDLAEARARAVYEPLQAQGPADRIFVVEPRLDAQGIEDGGPPTRVDFSLQ</sequence>
<protein>
    <submittedName>
        <fullName evidence="1">Uncharacterized protein involved in outer membrane biogenesis</fullName>
    </submittedName>
</protein>
<keyword evidence="2" id="KW-1185">Reference proteome</keyword>
<organism evidence="1 2">
    <name type="scientific">Bordetella ansorpii</name>
    <dbReference type="NCBI Taxonomy" id="288768"/>
    <lineage>
        <taxon>Bacteria</taxon>
        <taxon>Pseudomonadati</taxon>
        <taxon>Pseudomonadota</taxon>
        <taxon>Betaproteobacteria</taxon>
        <taxon>Burkholderiales</taxon>
        <taxon>Alcaligenaceae</taxon>
        <taxon>Bordetella</taxon>
    </lineage>
</organism>
<dbReference type="Gene3D" id="3.30.1330.60">
    <property type="entry name" value="OmpA-like domain"/>
    <property type="match status" value="1"/>
</dbReference>
<dbReference type="STRING" id="288768.SAMEA3906486_02365"/>
<name>A0A157SFG6_9BORD</name>
<dbReference type="Proteomes" id="UP000076848">
    <property type="component" value="Unassembled WGS sequence"/>
</dbReference>
<dbReference type="GO" id="GO:0090313">
    <property type="term" value="P:regulation of protein targeting to membrane"/>
    <property type="evidence" value="ECO:0007669"/>
    <property type="project" value="TreeGrafter"/>
</dbReference>
<proteinExistence type="predicted"/>
<reference evidence="1 2" key="1">
    <citation type="submission" date="2016-04" db="EMBL/GenBank/DDBJ databases">
        <authorList>
            <consortium name="Pathogen Informatics"/>
        </authorList>
    </citation>
    <scope>NUCLEOTIDE SEQUENCE [LARGE SCALE GENOMIC DNA]</scope>
    <source>
        <strain evidence="1 2">H050680373</strain>
    </source>
</reference>
<dbReference type="EMBL" id="FKIF01000006">
    <property type="protein sequence ID" value="SAI69212.1"/>
    <property type="molecule type" value="Genomic_DNA"/>
</dbReference>
<gene>
    <name evidence="1" type="ORF">SAMEA3906486_02365</name>
</gene>
<dbReference type="InterPro" id="IPR008023">
    <property type="entry name" value="DUF748"/>
</dbReference>
<dbReference type="Pfam" id="PF05359">
    <property type="entry name" value="DUF748"/>
    <property type="match status" value="2"/>
</dbReference>
<dbReference type="InterPro" id="IPR052894">
    <property type="entry name" value="AsmA-related"/>
</dbReference>
<dbReference type="OrthoDB" id="9757969at2"/>